<feature type="modified residue" description="N6-(pyridoxal phosphate)lysine" evidence="2 3">
    <location>
        <position position="36"/>
    </location>
</feature>
<dbReference type="Gene3D" id="3.20.20.10">
    <property type="entry name" value="Alanine racemase"/>
    <property type="match status" value="1"/>
</dbReference>
<dbReference type="CDD" id="cd00635">
    <property type="entry name" value="PLPDE_III_YBL036c_like"/>
    <property type="match status" value="1"/>
</dbReference>
<evidence type="ECO:0000256" key="4">
    <source>
        <dbReference type="RuleBase" id="RU004514"/>
    </source>
</evidence>
<feature type="domain" description="Alanine racemase N-terminal" evidence="6">
    <location>
        <begin position="7"/>
        <end position="232"/>
    </location>
</feature>
<evidence type="ECO:0000256" key="3">
    <source>
        <dbReference type="PIRSR" id="PIRSR004848-1"/>
    </source>
</evidence>
<dbReference type="Proteomes" id="UP000198589">
    <property type="component" value="Unassembled WGS sequence"/>
</dbReference>
<keyword evidence="1 2" id="KW-0663">Pyridoxal phosphate</keyword>
<dbReference type="InterPro" id="IPR029066">
    <property type="entry name" value="PLP-binding_barrel"/>
</dbReference>
<evidence type="ECO:0000256" key="1">
    <source>
        <dbReference type="ARBA" id="ARBA00022898"/>
    </source>
</evidence>
<dbReference type="SUPFAM" id="SSF51419">
    <property type="entry name" value="PLP-binding barrel"/>
    <property type="match status" value="1"/>
</dbReference>
<name>A0A1I1VSQ4_9ACTN</name>
<reference evidence="8" key="1">
    <citation type="submission" date="2016-10" db="EMBL/GenBank/DDBJ databases">
        <authorList>
            <person name="Varghese N."/>
            <person name="Submissions S."/>
        </authorList>
    </citation>
    <scope>NUCLEOTIDE SEQUENCE [LARGE SCALE GENOMIC DNA]</scope>
    <source>
        <strain evidence="8">DSM 46838</strain>
    </source>
</reference>
<sequence>MAGLEENLRAVRARVVAAARAAGRDPSAVHLLAVSKTWPAADVRALSALGQLDFGENRAQELLEKAAELTGVPVRWHFVGQLQRNKAAAVARLGAVVHSVDRASLAGVLDRVGQERGERGLAPVEAFVQVDLGGEAGEAAARGGARPDDVPALADLLAGAPGLRLRGLMAVAPRGEEPRAAFDRLAALADRVRADHPEAVDLSAGMSGDLEAAVAAGATLVRVGTAIFGDRPLPCDEIRTHQPHESHRSPGPREHPAGPADRTQKRR</sequence>
<dbReference type="EMBL" id="FOND01000001">
    <property type="protein sequence ID" value="SFD85078.1"/>
    <property type="molecule type" value="Genomic_DNA"/>
</dbReference>
<dbReference type="InterPro" id="IPR001608">
    <property type="entry name" value="Ala_racemase_N"/>
</dbReference>
<feature type="compositionally biased region" description="Basic and acidic residues" evidence="5">
    <location>
        <begin position="233"/>
        <end position="256"/>
    </location>
</feature>
<organism evidence="7 8">
    <name type="scientific">Blastococcus tunisiensis</name>
    <dbReference type="NCBI Taxonomy" id="1798228"/>
    <lineage>
        <taxon>Bacteria</taxon>
        <taxon>Bacillati</taxon>
        <taxon>Actinomycetota</taxon>
        <taxon>Actinomycetes</taxon>
        <taxon>Geodermatophilales</taxon>
        <taxon>Geodermatophilaceae</taxon>
        <taxon>Blastococcus</taxon>
    </lineage>
</organism>
<evidence type="ECO:0000313" key="8">
    <source>
        <dbReference type="Proteomes" id="UP000198589"/>
    </source>
</evidence>
<dbReference type="PANTHER" id="PTHR10146">
    <property type="entry name" value="PROLINE SYNTHETASE CO-TRANSCRIBED BACTERIAL HOMOLOG PROTEIN"/>
    <property type="match status" value="1"/>
</dbReference>
<comment type="similarity">
    <text evidence="2 4">Belongs to the pyridoxal phosphate-binding protein YggS/PROSC family.</text>
</comment>
<dbReference type="OrthoDB" id="9804072at2"/>
<evidence type="ECO:0000259" key="6">
    <source>
        <dbReference type="Pfam" id="PF01168"/>
    </source>
</evidence>
<feature type="region of interest" description="Disordered" evidence="5">
    <location>
        <begin position="231"/>
        <end position="267"/>
    </location>
</feature>
<dbReference type="GO" id="GO:0030170">
    <property type="term" value="F:pyridoxal phosphate binding"/>
    <property type="evidence" value="ECO:0007669"/>
    <property type="project" value="UniProtKB-UniRule"/>
</dbReference>
<dbReference type="RefSeq" id="WP_092194807.1">
    <property type="nucleotide sequence ID" value="NZ_FOND01000001.1"/>
</dbReference>
<dbReference type="NCBIfam" id="TIGR00044">
    <property type="entry name" value="YggS family pyridoxal phosphate-dependent enzyme"/>
    <property type="match status" value="1"/>
</dbReference>
<dbReference type="PANTHER" id="PTHR10146:SF14">
    <property type="entry name" value="PYRIDOXAL PHOSPHATE HOMEOSTASIS PROTEIN"/>
    <property type="match status" value="1"/>
</dbReference>
<comment type="function">
    <text evidence="2">Pyridoxal 5'-phosphate (PLP)-binding protein, which is involved in PLP homeostasis.</text>
</comment>
<gene>
    <name evidence="7" type="ORF">SAMN05216574_10157</name>
</gene>
<dbReference type="Pfam" id="PF01168">
    <property type="entry name" value="Ala_racemase_N"/>
    <property type="match status" value="1"/>
</dbReference>
<dbReference type="InterPro" id="IPR011078">
    <property type="entry name" value="PyrdxlP_homeostasis"/>
</dbReference>
<evidence type="ECO:0000313" key="7">
    <source>
        <dbReference type="EMBL" id="SFD85078.1"/>
    </source>
</evidence>
<dbReference type="PROSITE" id="PS01211">
    <property type="entry name" value="UPF0001"/>
    <property type="match status" value="1"/>
</dbReference>
<evidence type="ECO:0000256" key="5">
    <source>
        <dbReference type="SAM" id="MobiDB-lite"/>
    </source>
</evidence>
<dbReference type="HAMAP" id="MF_02087">
    <property type="entry name" value="PLP_homeostasis"/>
    <property type="match status" value="1"/>
</dbReference>
<accession>A0A1I1VSQ4</accession>
<dbReference type="STRING" id="1798228.SAMN05216574_10157"/>
<dbReference type="AlphaFoldDB" id="A0A1I1VSQ4"/>
<dbReference type="PIRSF" id="PIRSF004848">
    <property type="entry name" value="YBL036c_PLPDEIII"/>
    <property type="match status" value="1"/>
</dbReference>
<evidence type="ECO:0000256" key="2">
    <source>
        <dbReference type="HAMAP-Rule" id="MF_02087"/>
    </source>
</evidence>
<keyword evidence="8" id="KW-1185">Reference proteome</keyword>
<proteinExistence type="inferred from homology"/>
<comment type="cofactor">
    <cofactor evidence="3">
        <name>pyridoxal 5'-phosphate</name>
        <dbReference type="ChEBI" id="CHEBI:597326"/>
    </cofactor>
</comment>
<protein>
    <recommendedName>
        <fullName evidence="2">Pyridoxal phosphate homeostasis protein</fullName>
        <shortName evidence="2">PLP homeostasis protein</shortName>
    </recommendedName>
</protein>